<keyword evidence="2" id="KW-1185">Reference proteome</keyword>
<dbReference type="AlphaFoldDB" id="A0A7J6WPU3"/>
<protein>
    <submittedName>
        <fullName evidence="1">Uncharacterized protein</fullName>
    </submittedName>
</protein>
<reference evidence="1 2" key="1">
    <citation type="submission" date="2020-06" db="EMBL/GenBank/DDBJ databases">
        <title>Transcriptomic and genomic resources for Thalictrum thalictroides and T. hernandezii: Facilitating candidate gene discovery in an emerging model plant lineage.</title>
        <authorList>
            <person name="Arias T."/>
            <person name="Riano-Pachon D.M."/>
            <person name="Di Stilio V.S."/>
        </authorList>
    </citation>
    <scope>NUCLEOTIDE SEQUENCE [LARGE SCALE GENOMIC DNA]</scope>
    <source>
        <strain evidence="2">cv. WT478/WT964</strain>
        <tissue evidence="1">Leaves</tissue>
    </source>
</reference>
<dbReference type="EMBL" id="JABWDY010012033">
    <property type="protein sequence ID" value="KAF5199389.1"/>
    <property type="molecule type" value="Genomic_DNA"/>
</dbReference>
<gene>
    <name evidence="1" type="ORF">FRX31_011024</name>
</gene>
<dbReference type="OrthoDB" id="1997077at2759"/>
<sequence length="115" mass="12951">EDAVLREKETKLLHLIDMEFPEDEASSAINACGPDTSIADLIDFIYAARIGQTDDTPLRKPLHQIPDDDEVRLLDMLVFYLDAVNMLSIVTFDSLLSFHNLELAITINLYSPMTP</sequence>
<feature type="non-terminal residue" evidence="1">
    <location>
        <position position="1"/>
    </location>
</feature>
<accession>A0A7J6WPU3</accession>
<name>A0A7J6WPU3_THATH</name>
<evidence type="ECO:0000313" key="1">
    <source>
        <dbReference type="EMBL" id="KAF5199389.1"/>
    </source>
</evidence>
<proteinExistence type="predicted"/>
<organism evidence="1 2">
    <name type="scientific">Thalictrum thalictroides</name>
    <name type="common">Rue-anemone</name>
    <name type="synonym">Anemone thalictroides</name>
    <dbReference type="NCBI Taxonomy" id="46969"/>
    <lineage>
        <taxon>Eukaryota</taxon>
        <taxon>Viridiplantae</taxon>
        <taxon>Streptophyta</taxon>
        <taxon>Embryophyta</taxon>
        <taxon>Tracheophyta</taxon>
        <taxon>Spermatophyta</taxon>
        <taxon>Magnoliopsida</taxon>
        <taxon>Ranunculales</taxon>
        <taxon>Ranunculaceae</taxon>
        <taxon>Thalictroideae</taxon>
        <taxon>Thalictrum</taxon>
    </lineage>
</organism>
<evidence type="ECO:0000313" key="2">
    <source>
        <dbReference type="Proteomes" id="UP000554482"/>
    </source>
</evidence>
<comment type="caution">
    <text evidence="1">The sequence shown here is derived from an EMBL/GenBank/DDBJ whole genome shotgun (WGS) entry which is preliminary data.</text>
</comment>
<dbReference type="Proteomes" id="UP000554482">
    <property type="component" value="Unassembled WGS sequence"/>
</dbReference>